<dbReference type="InterPro" id="IPR039391">
    <property type="entry name" value="Phytocyanin-like"/>
</dbReference>
<evidence type="ECO:0000256" key="1">
    <source>
        <dbReference type="ARBA" id="ARBA00023157"/>
    </source>
</evidence>
<dbReference type="PANTHER" id="PTHR33021">
    <property type="entry name" value="BLUE COPPER PROTEIN"/>
    <property type="match status" value="1"/>
</dbReference>
<feature type="chain" id="PRO_5042934785" description="Phytocyanin domain-containing protein" evidence="3">
    <location>
        <begin position="24"/>
        <end position="122"/>
    </location>
</feature>
<dbReference type="PROSITE" id="PS51485">
    <property type="entry name" value="PHYTOCYANIN"/>
    <property type="match status" value="1"/>
</dbReference>
<dbReference type="Proteomes" id="UP001415857">
    <property type="component" value="Unassembled WGS sequence"/>
</dbReference>
<feature type="signal peptide" evidence="3">
    <location>
        <begin position="1"/>
        <end position="23"/>
    </location>
</feature>
<evidence type="ECO:0000256" key="2">
    <source>
        <dbReference type="ARBA" id="ARBA00023180"/>
    </source>
</evidence>
<keyword evidence="2" id="KW-0325">Glycoprotein</keyword>
<protein>
    <recommendedName>
        <fullName evidence="4">Phytocyanin domain-containing protein</fullName>
    </recommendedName>
</protein>
<reference evidence="5 6" key="1">
    <citation type="journal article" date="2024" name="Plant J.">
        <title>Genome sequences and population genomics reveal climatic adaptation and genomic divergence between two closely related sweetgum species.</title>
        <authorList>
            <person name="Xu W.Q."/>
            <person name="Ren C.Q."/>
            <person name="Zhang X.Y."/>
            <person name="Comes H.P."/>
            <person name="Liu X.H."/>
            <person name="Li Y.G."/>
            <person name="Kettle C.J."/>
            <person name="Jalonen R."/>
            <person name="Gaisberger H."/>
            <person name="Ma Y.Z."/>
            <person name="Qiu Y.X."/>
        </authorList>
    </citation>
    <scope>NUCLEOTIDE SEQUENCE [LARGE SCALE GENOMIC DNA]</scope>
    <source>
        <strain evidence="5">Hangzhou</strain>
    </source>
</reference>
<keyword evidence="1" id="KW-1015">Disulfide bond</keyword>
<dbReference type="SUPFAM" id="SSF49503">
    <property type="entry name" value="Cupredoxins"/>
    <property type="match status" value="1"/>
</dbReference>
<dbReference type="FunFam" id="2.60.40.420:FF:000034">
    <property type="entry name" value="Cupredoxin superfamily protein"/>
    <property type="match status" value="1"/>
</dbReference>
<gene>
    <name evidence="5" type="ORF">L1049_002727</name>
</gene>
<evidence type="ECO:0000313" key="6">
    <source>
        <dbReference type="Proteomes" id="UP001415857"/>
    </source>
</evidence>
<keyword evidence="6" id="KW-1185">Reference proteome</keyword>
<dbReference type="GO" id="GO:0005886">
    <property type="term" value="C:plasma membrane"/>
    <property type="evidence" value="ECO:0007669"/>
    <property type="project" value="TreeGrafter"/>
</dbReference>
<dbReference type="PROSITE" id="PS51257">
    <property type="entry name" value="PROKAR_LIPOPROTEIN"/>
    <property type="match status" value="1"/>
</dbReference>
<organism evidence="5 6">
    <name type="scientific">Liquidambar formosana</name>
    <name type="common">Formosan gum</name>
    <dbReference type="NCBI Taxonomy" id="63359"/>
    <lineage>
        <taxon>Eukaryota</taxon>
        <taxon>Viridiplantae</taxon>
        <taxon>Streptophyta</taxon>
        <taxon>Embryophyta</taxon>
        <taxon>Tracheophyta</taxon>
        <taxon>Spermatophyta</taxon>
        <taxon>Magnoliopsida</taxon>
        <taxon>eudicotyledons</taxon>
        <taxon>Gunneridae</taxon>
        <taxon>Pentapetalae</taxon>
        <taxon>Saxifragales</taxon>
        <taxon>Altingiaceae</taxon>
        <taxon>Liquidambar</taxon>
    </lineage>
</organism>
<evidence type="ECO:0000259" key="4">
    <source>
        <dbReference type="PROSITE" id="PS51485"/>
    </source>
</evidence>
<evidence type="ECO:0000256" key="3">
    <source>
        <dbReference type="SAM" id="SignalP"/>
    </source>
</evidence>
<dbReference type="Gene3D" id="2.60.40.420">
    <property type="entry name" value="Cupredoxins - blue copper proteins"/>
    <property type="match status" value="1"/>
</dbReference>
<sequence>MSKYFGGLVLVMLVLFSAQSCLAKVYTVGDSEGWGPKKVNYFDWANSKKFFTGDILEFNYAKGHTVAEVDNYGFVTCNATNPIFSDDSGHTSITLNTSREYFFISAGPRDCDFGMWFAVYVK</sequence>
<dbReference type="PANTHER" id="PTHR33021:SF193">
    <property type="entry name" value="OS06G0218600 PROTEIN"/>
    <property type="match status" value="1"/>
</dbReference>
<comment type="caution">
    <text evidence="5">The sequence shown here is derived from an EMBL/GenBank/DDBJ whole genome shotgun (WGS) entry which is preliminary data.</text>
</comment>
<keyword evidence="3" id="KW-0732">Signal</keyword>
<proteinExistence type="predicted"/>
<dbReference type="Pfam" id="PF02298">
    <property type="entry name" value="Cu_bind_like"/>
    <property type="match status" value="1"/>
</dbReference>
<dbReference type="GO" id="GO:0009055">
    <property type="term" value="F:electron transfer activity"/>
    <property type="evidence" value="ECO:0007669"/>
    <property type="project" value="InterPro"/>
</dbReference>
<dbReference type="AlphaFoldDB" id="A0AAP0R9D6"/>
<accession>A0AAP0R9D6</accession>
<dbReference type="InterPro" id="IPR003245">
    <property type="entry name" value="Phytocyanin_dom"/>
</dbReference>
<evidence type="ECO:0000313" key="5">
    <source>
        <dbReference type="EMBL" id="KAK9272356.1"/>
    </source>
</evidence>
<name>A0AAP0R9D6_LIQFO</name>
<dbReference type="InterPro" id="IPR008972">
    <property type="entry name" value="Cupredoxin"/>
</dbReference>
<feature type="domain" description="Phytocyanin" evidence="4">
    <location>
        <begin position="24"/>
        <end position="122"/>
    </location>
</feature>
<dbReference type="EMBL" id="JBBPBK010000013">
    <property type="protein sequence ID" value="KAK9272356.1"/>
    <property type="molecule type" value="Genomic_DNA"/>
</dbReference>
<dbReference type="CDD" id="cd04216">
    <property type="entry name" value="Phytocyanin"/>
    <property type="match status" value="1"/>
</dbReference>